<organism evidence="2 3">
    <name type="scientific">Streptomyces salyersiae</name>
    <dbReference type="NCBI Taxonomy" id="3075530"/>
    <lineage>
        <taxon>Bacteria</taxon>
        <taxon>Bacillati</taxon>
        <taxon>Actinomycetota</taxon>
        <taxon>Actinomycetes</taxon>
        <taxon>Kitasatosporales</taxon>
        <taxon>Streptomycetaceae</taxon>
        <taxon>Streptomyces</taxon>
    </lineage>
</organism>
<reference evidence="3" key="1">
    <citation type="submission" date="2023-07" db="EMBL/GenBank/DDBJ databases">
        <title>30 novel species of actinomycetes from the DSMZ collection.</title>
        <authorList>
            <person name="Nouioui I."/>
        </authorList>
    </citation>
    <scope>NUCLEOTIDE SEQUENCE [LARGE SCALE GENOMIC DNA]</scope>
    <source>
        <strain evidence="3">DSM 41770</strain>
    </source>
</reference>
<evidence type="ECO:0008006" key="4">
    <source>
        <dbReference type="Google" id="ProtNLM"/>
    </source>
</evidence>
<evidence type="ECO:0000313" key="2">
    <source>
        <dbReference type="EMBL" id="MDT0429094.1"/>
    </source>
</evidence>
<accession>A0ABU2RMF0</accession>
<feature type="region of interest" description="Disordered" evidence="1">
    <location>
        <begin position="1"/>
        <end position="46"/>
    </location>
</feature>
<dbReference type="Proteomes" id="UP001183777">
    <property type="component" value="Unassembled WGS sequence"/>
</dbReference>
<evidence type="ECO:0000313" key="3">
    <source>
        <dbReference type="Proteomes" id="UP001183777"/>
    </source>
</evidence>
<dbReference type="EMBL" id="JAVREX010000006">
    <property type="protein sequence ID" value="MDT0429094.1"/>
    <property type="molecule type" value="Genomic_DNA"/>
</dbReference>
<dbReference type="RefSeq" id="WP_311657038.1">
    <property type="nucleotide sequence ID" value="NZ_JAVREX010000006.1"/>
</dbReference>
<keyword evidence="3" id="KW-1185">Reference proteome</keyword>
<feature type="compositionally biased region" description="Basic and acidic residues" evidence="1">
    <location>
        <begin position="26"/>
        <end position="37"/>
    </location>
</feature>
<comment type="caution">
    <text evidence="2">The sequence shown here is derived from an EMBL/GenBank/DDBJ whole genome shotgun (WGS) entry which is preliminary data.</text>
</comment>
<evidence type="ECO:0000256" key="1">
    <source>
        <dbReference type="SAM" id="MobiDB-lite"/>
    </source>
</evidence>
<proteinExistence type="predicted"/>
<name>A0ABU2RMF0_9ACTN</name>
<protein>
    <recommendedName>
        <fullName evidence="4">Transposase</fullName>
    </recommendedName>
</protein>
<sequence>MVQAAGTDAWNGIRGGFAHPSSRGETTCERADEERSDVMTIGKPWL</sequence>
<gene>
    <name evidence="2" type="ORF">RM649_15745</name>
</gene>